<dbReference type="GO" id="GO:0046872">
    <property type="term" value="F:metal ion binding"/>
    <property type="evidence" value="ECO:0007669"/>
    <property type="project" value="UniProtKB-KW"/>
</dbReference>
<reference evidence="9" key="2">
    <citation type="journal article" date="2022" name="Res Sq">
        <title>Comparative Genomics Reveals Insights into the Divergent Evolution of Astigmatic Mites and Household Pest Adaptations.</title>
        <authorList>
            <person name="Xiong Q."/>
            <person name="Wan A.T.-Y."/>
            <person name="Liu X.-Y."/>
            <person name="Fung C.S.-H."/>
            <person name="Xiao X."/>
            <person name="Malainual N."/>
            <person name="Hou J."/>
            <person name="Wang L."/>
            <person name="Wang M."/>
            <person name="Yang K."/>
            <person name="Cui Y."/>
            <person name="Leung E."/>
            <person name="Nong W."/>
            <person name="Shin S.-K."/>
            <person name="Au S."/>
            <person name="Jeong K.Y."/>
            <person name="Chew F.T."/>
            <person name="Hui J."/>
            <person name="Leung T.F."/>
            <person name="Tungtrongchitr A."/>
            <person name="Zhong N."/>
            <person name="Liu Z."/>
            <person name="Tsui S."/>
        </authorList>
    </citation>
    <scope>NUCLEOTIDE SEQUENCE</scope>
    <source>
        <strain evidence="9">Derf</strain>
        <tissue evidence="9">Whole organism</tissue>
    </source>
</reference>
<evidence type="ECO:0000256" key="6">
    <source>
        <dbReference type="ARBA" id="ARBA00022737"/>
    </source>
</evidence>
<accession>A0A922HP74</accession>
<organism evidence="9 10">
    <name type="scientific">Dermatophagoides farinae</name>
    <name type="common">American house dust mite</name>
    <dbReference type="NCBI Taxonomy" id="6954"/>
    <lineage>
        <taxon>Eukaryota</taxon>
        <taxon>Metazoa</taxon>
        <taxon>Ecdysozoa</taxon>
        <taxon>Arthropoda</taxon>
        <taxon>Chelicerata</taxon>
        <taxon>Arachnida</taxon>
        <taxon>Acari</taxon>
        <taxon>Acariformes</taxon>
        <taxon>Sarcoptiformes</taxon>
        <taxon>Astigmata</taxon>
        <taxon>Psoroptidia</taxon>
        <taxon>Analgoidea</taxon>
        <taxon>Pyroglyphidae</taxon>
        <taxon>Dermatophagoidinae</taxon>
        <taxon>Dermatophagoides</taxon>
    </lineage>
</organism>
<evidence type="ECO:0000256" key="4">
    <source>
        <dbReference type="ARBA" id="ARBA00022679"/>
    </source>
</evidence>
<dbReference type="AlphaFoldDB" id="A0A922HP74"/>
<evidence type="ECO:0000256" key="2">
    <source>
        <dbReference type="ARBA" id="ARBA00010497"/>
    </source>
</evidence>
<sequence length="353" mass="40442">MTIKIDERKRELLIKYMIKKFDKIFPIDDNNRLMLIFFLISGLDLINSLDELSDTKKCEIIDSIYEHQLHPENDSDISNGKFGFTCHRSAIGRTEYKYDYSNLSLTYCALISLIILGDQLDRVNRNAIISGIRHHQQNDGRFIQSLIEEESDIRIVYCAVAVCYILQDWSSVNRDTIIAHIKSCQNYENAFGQTIGAEAHAGSTFCAIASLELMGQLNDVYDQRKRQLIAEWCLHRQVTGFQGRPHKDPDTCYSFWVGATLTMLNSFQFIDDQLHSEFLSTTFDYDGGGFGKYPDTSSDVLHTYFGLAALSLRVYNRINTEMDVQSIYPALNISQRAYKHLCSIHSEWNGGQS</sequence>
<keyword evidence="4 9" id="KW-0808">Transferase</keyword>
<gene>
    <name evidence="9" type="primary">PGGT1B</name>
    <name evidence="9" type="ORF">DERF_012235</name>
</gene>
<reference evidence="9" key="1">
    <citation type="submission" date="2013-05" db="EMBL/GenBank/DDBJ databases">
        <authorList>
            <person name="Yim A.K.Y."/>
            <person name="Chan T.F."/>
            <person name="Ji K.M."/>
            <person name="Liu X.Y."/>
            <person name="Zhou J.W."/>
            <person name="Li R.Q."/>
            <person name="Yang K.Y."/>
            <person name="Li J."/>
            <person name="Li M."/>
            <person name="Law P.T.W."/>
            <person name="Wu Y.L."/>
            <person name="Cai Z.L."/>
            <person name="Qin H."/>
            <person name="Bao Y."/>
            <person name="Leung R.K.K."/>
            <person name="Ng P.K.S."/>
            <person name="Zou J."/>
            <person name="Zhong X.J."/>
            <person name="Ran P.X."/>
            <person name="Zhong N.S."/>
            <person name="Liu Z.G."/>
            <person name="Tsui S.K.W."/>
        </authorList>
    </citation>
    <scope>NUCLEOTIDE SEQUENCE</scope>
    <source>
        <strain evidence="9">Derf</strain>
        <tissue evidence="9">Whole organism</tissue>
    </source>
</reference>
<dbReference type="SUPFAM" id="SSF48239">
    <property type="entry name" value="Terpenoid cyclases/Protein prenyltransferases"/>
    <property type="match status" value="1"/>
</dbReference>
<evidence type="ECO:0000256" key="5">
    <source>
        <dbReference type="ARBA" id="ARBA00022723"/>
    </source>
</evidence>
<dbReference type="InterPro" id="IPR045089">
    <property type="entry name" value="PGGT1B-like"/>
</dbReference>
<keyword evidence="10" id="KW-1185">Reference proteome</keyword>
<dbReference type="PANTHER" id="PTHR11774:SF4">
    <property type="entry name" value="GERANYLGERANYL TRANSFERASE TYPE-1 SUBUNIT BETA"/>
    <property type="match status" value="1"/>
</dbReference>
<evidence type="ECO:0000313" key="9">
    <source>
        <dbReference type="EMBL" id="KAH9501387.1"/>
    </source>
</evidence>
<evidence type="ECO:0000259" key="8">
    <source>
        <dbReference type="Pfam" id="PF00432"/>
    </source>
</evidence>
<keyword evidence="6" id="KW-0677">Repeat</keyword>
<keyword evidence="7" id="KW-0862">Zinc</keyword>
<dbReference type="GO" id="GO:0004662">
    <property type="term" value="F:CAAX-protein geranylgeranyltransferase activity"/>
    <property type="evidence" value="ECO:0007669"/>
    <property type="project" value="TreeGrafter"/>
</dbReference>
<proteinExistence type="inferred from homology"/>
<protein>
    <submittedName>
        <fullName evidence="9">Geranylgeranyl transferase type-1 subunit beta</fullName>
    </submittedName>
</protein>
<comment type="similarity">
    <text evidence="2">Belongs to the protein prenyltransferase subunit beta family.</text>
</comment>
<keyword evidence="3" id="KW-0637">Prenyltransferase</keyword>
<dbReference type="Pfam" id="PF00432">
    <property type="entry name" value="Prenyltrans"/>
    <property type="match status" value="1"/>
</dbReference>
<comment type="cofactor">
    <cofactor evidence="1">
        <name>Zn(2+)</name>
        <dbReference type="ChEBI" id="CHEBI:29105"/>
    </cofactor>
</comment>
<dbReference type="Gene3D" id="1.50.10.20">
    <property type="match status" value="1"/>
</dbReference>
<comment type="caution">
    <text evidence="9">The sequence shown here is derived from an EMBL/GenBank/DDBJ whole genome shotgun (WGS) entry which is preliminary data.</text>
</comment>
<dbReference type="PANTHER" id="PTHR11774">
    <property type="entry name" value="GERANYLGERANYL TRANSFERASE TYPE BETA SUBUNIT"/>
    <property type="match status" value="1"/>
</dbReference>
<feature type="domain" description="Prenyltransferase alpha-alpha toroid" evidence="8">
    <location>
        <begin position="15"/>
        <end position="333"/>
    </location>
</feature>
<dbReference type="InterPro" id="IPR008930">
    <property type="entry name" value="Terpenoid_cyclase/PrenylTrfase"/>
</dbReference>
<name>A0A922HP74_DERFA</name>
<evidence type="ECO:0000256" key="7">
    <source>
        <dbReference type="ARBA" id="ARBA00022833"/>
    </source>
</evidence>
<keyword evidence="5" id="KW-0479">Metal-binding</keyword>
<evidence type="ECO:0000313" key="10">
    <source>
        <dbReference type="Proteomes" id="UP000790347"/>
    </source>
</evidence>
<evidence type="ECO:0000256" key="3">
    <source>
        <dbReference type="ARBA" id="ARBA00022602"/>
    </source>
</evidence>
<dbReference type="InterPro" id="IPR001330">
    <property type="entry name" value="Prenyltrans"/>
</dbReference>
<dbReference type="Proteomes" id="UP000790347">
    <property type="component" value="Unassembled WGS sequence"/>
</dbReference>
<dbReference type="EMBL" id="ASGP02000006">
    <property type="protein sequence ID" value="KAH9501387.1"/>
    <property type="molecule type" value="Genomic_DNA"/>
</dbReference>
<evidence type="ECO:0000256" key="1">
    <source>
        <dbReference type="ARBA" id="ARBA00001947"/>
    </source>
</evidence>
<dbReference type="GO" id="GO:0005953">
    <property type="term" value="C:CAAX-protein geranylgeranyltransferase complex"/>
    <property type="evidence" value="ECO:0007669"/>
    <property type="project" value="TreeGrafter"/>
</dbReference>